<feature type="region of interest" description="Disordered" evidence="1">
    <location>
        <begin position="491"/>
        <end position="512"/>
    </location>
</feature>
<dbReference type="RefSeq" id="WP_243357752.1">
    <property type="nucleotide sequence ID" value="NZ_JALGBH010000001.1"/>
</dbReference>
<feature type="signal peptide" evidence="2">
    <location>
        <begin position="1"/>
        <end position="28"/>
    </location>
</feature>
<name>A0ABS9ZRT1_9SPHI</name>
<sequence>MKNIHHNTPVKLVIFCLLLGLFCGCSTQKDTVVNRKLQNLSARYNLIYNSNVLLNDYLEQVTQTTKYDFGELIPIYYAPQPAGLNNEINNKTLDEIDAKARTIIAEKNFSNYIDDAYLLLGKTNFYTGKYFNATEYFNYVANTYKKQHRVRLNALSWQARSYIELGNYEKALQIITALHKETDSVKNQKSDAYATLAQMSIVTRNSKDAINYLQLALKQKPDTKDRIRWYYVLGQLYETEKDYGNSLVYYHKVEKSNAPFEMYFNAKLSKIRINSFLDHKTFDRKKQLATLIKDDKNADFIDQIYYEIAEDSYSSGDYQNAERSYKLSVLKSKGNGTQKGLSYLKIAELNFNQYRDYVKAKLYYDSAVNVLPKTSQQYITTLKKRDNLSYLIDRYELIDREEHLQKIALLPEADRANALASYFESKETGSNNAFSSAQADNNGNSDIIAQAKNSNFYFSNPTALSKGFNEFKRKWGNRKLEDNWRQSIKQNQPVQNLSAQQPLSGSPNALDPDEAAPALKANVIQSTQYLDSLPLTTLQKEKSNQKIIDAYIGIGNFYRQELNDKPEAIKAFESLLNRFPVNNRLDAIYYSLYLAYQPVNLERSNYYKNLVLNKFPASAYAKTIIDPQFSDKQSALENVIKTEYTKVFNELSNKKYKDVISNVIAINNRFPGNNFTPQFEYLKAIAIGHTQSVDSLLTAFNAIVKRYDKDALIKPLVEDHLIYIKANLASYKKRPVALTDYDPNEIPFITNTTTVTSEIPKQENNTAIVTEEKNVAAVTHNAPQALEKKEPVVQAKPVEEKAPAVANTFKDNLFSDGVATAYFYVIAVNSTDFNLSPSRFGIGQFNRGNFTGENLKHQLKELDEDELIFVGDFKSAADVKTYEETIKKQLAVIMKIPAANYTTFVISKENLQKITNRDTLKRYINYINNNGL</sequence>
<dbReference type="Pfam" id="PF13174">
    <property type="entry name" value="TPR_6"/>
    <property type="match status" value="1"/>
</dbReference>
<proteinExistence type="predicted"/>
<dbReference type="InterPro" id="IPR019734">
    <property type="entry name" value="TPR_rpt"/>
</dbReference>
<dbReference type="EMBL" id="JALGBH010000001">
    <property type="protein sequence ID" value="MCJ0741300.1"/>
    <property type="molecule type" value="Genomic_DNA"/>
</dbReference>
<evidence type="ECO:0000256" key="1">
    <source>
        <dbReference type="SAM" id="MobiDB-lite"/>
    </source>
</evidence>
<feature type="chain" id="PRO_5045130310" evidence="2">
    <location>
        <begin position="29"/>
        <end position="932"/>
    </location>
</feature>
<gene>
    <name evidence="3" type="ORF">MMF97_01175</name>
</gene>
<dbReference type="SMART" id="SM00028">
    <property type="entry name" value="TPR"/>
    <property type="match status" value="5"/>
</dbReference>
<dbReference type="Proteomes" id="UP001165460">
    <property type="component" value="Unassembled WGS sequence"/>
</dbReference>
<evidence type="ECO:0000256" key="2">
    <source>
        <dbReference type="SAM" id="SignalP"/>
    </source>
</evidence>
<organism evidence="3 4">
    <name type="scientific">Pedobacter montanisoli</name>
    <dbReference type="NCBI Taxonomy" id="2923277"/>
    <lineage>
        <taxon>Bacteria</taxon>
        <taxon>Pseudomonadati</taxon>
        <taxon>Bacteroidota</taxon>
        <taxon>Sphingobacteriia</taxon>
        <taxon>Sphingobacteriales</taxon>
        <taxon>Sphingobacteriaceae</taxon>
        <taxon>Pedobacter</taxon>
    </lineage>
</organism>
<evidence type="ECO:0000313" key="3">
    <source>
        <dbReference type="EMBL" id="MCJ0741300.1"/>
    </source>
</evidence>
<keyword evidence="2" id="KW-0732">Signal</keyword>
<dbReference type="SUPFAM" id="SSF48452">
    <property type="entry name" value="TPR-like"/>
    <property type="match status" value="1"/>
</dbReference>
<dbReference type="Gene3D" id="1.25.40.10">
    <property type="entry name" value="Tetratricopeptide repeat domain"/>
    <property type="match status" value="2"/>
</dbReference>
<protein>
    <submittedName>
        <fullName evidence="3">Tetratricopeptide repeat protein</fullName>
    </submittedName>
</protein>
<feature type="compositionally biased region" description="Polar residues" evidence="1">
    <location>
        <begin position="491"/>
        <end position="507"/>
    </location>
</feature>
<accession>A0ABS9ZRT1</accession>
<keyword evidence="4" id="KW-1185">Reference proteome</keyword>
<dbReference type="InterPro" id="IPR011990">
    <property type="entry name" value="TPR-like_helical_dom_sf"/>
</dbReference>
<reference evidence="3" key="1">
    <citation type="submission" date="2022-03" db="EMBL/GenBank/DDBJ databases">
        <authorList>
            <person name="Woo C.Y."/>
        </authorList>
    </citation>
    <scope>NUCLEOTIDE SEQUENCE</scope>
    <source>
        <strain evidence="3">CYS-01</strain>
    </source>
</reference>
<comment type="caution">
    <text evidence="3">The sequence shown here is derived from an EMBL/GenBank/DDBJ whole genome shotgun (WGS) entry which is preliminary data.</text>
</comment>
<evidence type="ECO:0000313" key="4">
    <source>
        <dbReference type="Proteomes" id="UP001165460"/>
    </source>
</evidence>
<dbReference type="PROSITE" id="PS51257">
    <property type="entry name" value="PROKAR_LIPOPROTEIN"/>
    <property type="match status" value="1"/>
</dbReference>